<evidence type="ECO:0000313" key="2">
    <source>
        <dbReference type="Proteomes" id="UP000092714"/>
    </source>
</evidence>
<gene>
    <name evidence="1" type="ORF">CP373A1_00065</name>
</gene>
<comment type="caution">
    <text evidence="1">The sequence shown here is derived from an EMBL/GenBank/DDBJ whole genome shotgun (WGS) entry which is preliminary data.</text>
</comment>
<keyword evidence="2" id="KW-1185">Reference proteome</keyword>
<evidence type="ECO:0000313" key="1">
    <source>
        <dbReference type="EMBL" id="OBY12500.1"/>
    </source>
</evidence>
<protein>
    <submittedName>
        <fullName evidence="1">Uncharacterized protein</fullName>
    </submittedName>
</protein>
<accession>A0A1B8RUS6</accession>
<organism evidence="1 2">
    <name type="scientific">Clostridium paraputrificum</name>
    <dbReference type="NCBI Taxonomy" id="29363"/>
    <lineage>
        <taxon>Bacteria</taxon>
        <taxon>Bacillati</taxon>
        <taxon>Bacillota</taxon>
        <taxon>Clostridia</taxon>
        <taxon>Eubacteriales</taxon>
        <taxon>Clostridiaceae</taxon>
        <taxon>Clostridium</taxon>
    </lineage>
</organism>
<reference evidence="1 2" key="1">
    <citation type="submission" date="2016-06" db="EMBL/GenBank/DDBJ databases">
        <authorList>
            <person name="Kjaerup R.B."/>
            <person name="Dalgaard T.S."/>
            <person name="Juul-Madsen H.R."/>
        </authorList>
    </citation>
    <scope>NUCLEOTIDE SEQUENCE [LARGE SCALE GENOMIC DNA]</scope>
    <source>
        <strain evidence="1 2">373-A1</strain>
    </source>
</reference>
<dbReference type="RefSeq" id="WP_065254171.1">
    <property type="nucleotide sequence ID" value="NZ_MAPZ01000005.1"/>
</dbReference>
<name>A0A1B8RUS6_9CLOT</name>
<dbReference type="AlphaFoldDB" id="A0A1B8RUS6"/>
<sequence>MLESFDIKQFETNELDCVEYINKQLLLGKTMKDIETVDFEVNERVISKRLARRGYKRVENVNDIRDNKAKLIKIFKKEDICQTPVFTSEVNTKVVVEDNNNDKDLIVFNDTSKRSLLELVDKKDQIFKMLDYFEKMSDNMTDNMGDMQFNDIIIKLPKAKNNQYKATIRLNDVVWEEFKEFAAEYEFFTLKDLASQALYNFMKIYRNKK</sequence>
<dbReference type="OrthoDB" id="10016812at2"/>
<dbReference type="EMBL" id="MAPZ01000005">
    <property type="protein sequence ID" value="OBY12500.1"/>
    <property type="molecule type" value="Genomic_DNA"/>
</dbReference>
<dbReference type="Proteomes" id="UP000092714">
    <property type="component" value="Unassembled WGS sequence"/>
</dbReference>
<proteinExistence type="predicted"/>